<keyword evidence="1" id="KW-0732">Signal</keyword>
<name>A0A4R0IXJ9_9ACTN</name>
<dbReference type="AlphaFoldDB" id="A0A4R0IXJ9"/>
<organism evidence="2 3">
    <name type="scientific">Kribbella speibonae</name>
    <dbReference type="NCBI Taxonomy" id="1572660"/>
    <lineage>
        <taxon>Bacteria</taxon>
        <taxon>Bacillati</taxon>
        <taxon>Actinomycetota</taxon>
        <taxon>Actinomycetes</taxon>
        <taxon>Propionibacteriales</taxon>
        <taxon>Kribbellaceae</taxon>
        <taxon>Kribbella</taxon>
    </lineage>
</organism>
<evidence type="ECO:0000313" key="2">
    <source>
        <dbReference type="EMBL" id="TCC36406.1"/>
    </source>
</evidence>
<dbReference type="InterPro" id="IPR050490">
    <property type="entry name" value="Bact_solute-bd_prot1"/>
</dbReference>
<accession>A0A4R0IXJ9</accession>
<dbReference type="RefSeq" id="WP_131498232.1">
    <property type="nucleotide sequence ID" value="NZ_SJKC01000003.1"/>
</dbReference>
<dbReference type="SUPFAM" id="SSF53850">
    <property type="entry name" value="Periplasmic binding protein-like II"/>
    <property type="match status" value="1"/>
</dbReference>
<dbReference type="Pfam" id="PF01547">
    <property type="entry name" value="SBP_bac_1"/>
    <property type="match status" value="1"/>
</dbReference>
<comment type="caution">
    <text evidence="2">The sequence shown here is derived from an EMBL/GenBank/DDBJ whole genome shotgun (WGS) entry which is preliminary data.</text>
</comment>
<dbReference type="Proteomes" id="UP000294225">
    <property type="component" value="Unassembled WGS sequence"/>
</dbReference>
<dbReference type="PANTHER" id="PTHR43649">
    <property type="entry name" value="ARABINOSE-BINDING PROTEIN-RELATED"/>
    <property type="match status" value="1"/>
</dbReference>
<reference evidence="2 3" key="1">
    <citation type="submission" date="2019-02" db="EMBL/GenBank/DDBJ databases">
        <title>Kribbella capetownensis sp. nov. and Kribbella speibonae sp. nov., isolated from soil.</title>
        <authorList>
            <person name="Curtis S.M."/>
            <person name="Norton I."/>
            <person name="Everest G.J."/>
            <person name="Meyers P.R."/>
        </authorList>
    </citation>
    <scope>NUCLEOTIDE SEQUENCE [LARGE SCALE GENOMIC DNA]</scope>
    <source>
        <strain evidence="2 3">YM55</strain>
    </source>
</reference>
<dbReference type="PROSITE" id="PS51257">
    <property type="entry name" value="PROKAR_LIPOPROTEIN"/>
    <property type="match status" value="1"/>
</dbReference>
<dbReference type="InterPro" id="IPR006059">
    <property type="entry name" value="SBP"/>
</dbReference>
<dbReference type="Gene3D" id="3.40.190.10">
    <property type="entry name" value="Periplasmic binding protein-like II"/>
    <property type="match status" value="3"/>
</dbReference>
<evidence type="ECO:0000256" key="1">
    <source>
        <dbReference type="SAM" id="SignalP"/>
    </source>
</evidence>
<evidence type="ECO:0000313" key="3">
    <source>
        <dbReference type="Proteomes" id="UP000294225"/>
    </source>
</evidence>
<dbReference type="PANTHER" id="PTHR43649:SF14">
    <property type="entry name" value="BLR3389 PROTEIN"/>
    <property type="match status" value="1"/>
</dbReference>
<gene>
    <name evidence="2" type="ORF">E0H92_27600</name>
</gene>
<feature type="signal peptide" evidence="1">
    <location>
        <begin position="1"/>
        <end position="31"/>
    </location>
</feature>
<proteinExistence type="predicted"/>
<sequence>MRTVRQTATALGALAVAAALLLAGCSKPATGDQQTKNVTQAEIDKAMDTPTTLTFWSWVPDLQKEVDLFEKKYPKIKVNLVNTTDSTRSYTKVRAALKAGKGAPDVTQIGYDYLGSFKQTNSLLDLSPYGGKELANDYVDWVWKQVADSKGVWAIPQDSGPLGTLYRDDIFRKAGLDGAPATWDDFAKAAAQVKSKTGSYITNLPGNDMPQIMSLFWQAGAKPFSYDGQKTVGIDLNGDTEKKVMAYWQDLIKKDLVSTDADFTDEFYQGLSRNKYASWLVAAWGPVFLQGTAKDTSGKWRAGKIPQWQPGQDVSGNWGGSSDVVLASTKNPIAAYQLAKFINHDSESTLTLANQQFLFPTNTATLQDPKFTGQASEFYGGQKVNQFFSDVSKTVDKDFEWLPFMDYANTSFNDTLGKAISEKGDLSVGLAQWQEKLVTYAKQQGFTVK</sequence>
<dbReference type="EMBL" id="SJKC01000003">
    <property type="protein sequence ID" value="TCC36406.1"/>
    <property type="molecule type" value="Genomic_DNA"/>
</dbReference>
<protein>
    <submittedName>
        <fullName evidence="2">Extracellular solute-binding protein</fullName>
    </submittedName>
</protein>
<feature type="chain" id="PRO_5039100899" evidence="1">
    <location>
        <begin position="32"/>
        <end position="449"/>
    </location>
</feature>